<protein>
    <submittedName>
        <fullName evidence="1">Uncharacterized protein</fullName>
    </submittedName>
</protein>
<evidence type="ECO:0000313" key="2">
    <source>
        <dbReference type="Proteomes" id="UP001189122"/>
    </source>
</evidence>
<reference evidence="1 2" key="1">
    <citation type="submission" date="2019-12" db="EMBL/GenBank/DDBJ databases">
        <authorList>
            <person name="Scholz U."/>
            <person name="Mascher M."/>
            <person name="Fiebig A."/>
        </authorList>
    </citation>
    <scope>NUCLEOTIDE SEQUENCE</scope>
</reference>
<dbReference type="PANTHER" id="PTHR35320">
    <property type="entry name" value="ATP-DEPENDENT CLP PROTEASE ATP-BINDING SUBUNIT"/>
    <property type="match status" value="1"/>
</dbReference>
<keyword evidence="2" id="KW-1185">Reference proteome</keyword>
<dbReference type="EMBL" id="LR743589">
    <property type="protein sequence ID" value="CAA2616614.1"/>
    <property type="molecule type" value="Genomic_DNA"/>
</dbReference>
<evidence type="ECO:0000313" key="1">
    <source>
        <dbReference type="EMBL" id="CAA2616614.1"/>
    </source>
</evidence>
<dbReference type="EMBL" id="CACRZD030000002">
    <property type="protein sequence ID" value="CAA6656292.1"/>
    <property type="molecule type" value="Genomic_DNA"/>
</dbReference>
<organism evidence="1">
    <name type="scientific">Spirodela intermedia</name>
    <name type="common">Intermediate duckweed</name>
    <dbReference type="NCBI Taxonomy" id="51605"/>
    <lineage>
        <taxon>Eukaryota</taxon>
        <taxon>Viridiplantae</taxon>
        <taxon>Streptophyta</taxon>
        <taxon>Embryophyta</taxon>
        <taxon>Tracheophyta</taxon>
        <taxon>Spermatophyta</taxon>
        <taxon>Magnoliopsida</taxon>
        <taxon>Liliopsida</taxon>
        <taxon>Araceae</taxon>
        <taxon>Lemnoideae</taxon>
        <taxon>Spirodela</taxon>
    </lineage>
</organism>
<accession>A0A7I8IHG9</accession>
<dbReference type="PANTHER" id="PTHR35320:SF1">
    <property type="entry name" value="ATP-DEPENDENT CLP PROTEASE ATP-BINDING SUBUNIT"/>
    <property type="match status" value="1"/>
</dbReference>
<gene>
    <name evidence="1" type="ORF">SI7747_02002832</name>
</gene>
<dbReference type="Proteomes" id="UP001189122">
    <property type="component" value="Unassembled WGS sequence"/>
</dbReference>
<sequence>MRSSWSSSWPHVPSFQGLDLPWEVVAVLRRSSPQAPPSHFQTHRTKLGDGCCGTIPSPENSSAVLLRRPARAARASPRRLLRRTRAVACLGGGDPPAAAAAAAALAGGRSAGAYSVDFRTLAGCKLGISRYPDFDYDASGGTGTAAAAEEGEEILVTFDAGSLYIPPLMTATTRFLGLPLPPFLKIEIVPENFQGIINRETGQVDLDFRARFWFSVGRIYRAPPLLVETRLTSEESKGSMRGGRGRRLDGGGACTLVGVATVAPVDDFLMDSFLRLPTECIAQLNARISISATP</sequence>
<dbReference type="AlphaFoldDB" id="A0A7I8IHG9"/>
<proteinExistence type="predicted"/>
<name>A0A7I8IHG9_SPIIN</name>